<dbReference type="OrthoDB" id="310853at2759"/>
<evidence type="ECO:0000256" key="1">
    <source>
        <dbReference type="ARBA" id="ARBA00004123"/>
    </source>
</evidence>
<dbReference type="Pfam" id="PF04821">
    <property type="entry name" value="TIMELESS"/>
    <property type="match status" value="1"/>
</dbReference>
<feature type="domain" description="Timeless N-terminal" evidence="5">
    <location>
        <begin position="27"/>
        <end position="287"/>
    </location>
</feature>
<dbReference type="GO" id="GO:0006281">
    <property type="term" value="P:DNA repair"/>
    <property type="evidence" value="ECO:0007669"/>
    <property type="project" value="TreeGrafter"/>
</dbReference>
<organism evidence="6 7">
    <name type="scientific">Macleaya cordata</name>
    <name type="common">Five-seeded plume-poppy</name>
    <name type="synonym">Bocconia cordata</name>
    <dbReference type="NCBI Taxonomy" id="56857"/>
    <lineage>
        <taxon>Eukaryota</taxon>
        <taxon>Viridiplantae</taxon>
        <taxon>Streptophyta</taxon>
        <taxon>Embryophyta</taxon>
        <taxon>Tracheophyta</taxon>
        <taxon>Spermatophyta</taxon>
        <taxon>Magnoliopsida</taxon>
        <taxon>Ranunculales</taxon>
        <taxon>Papaveraceae</taxon>
        <taxon>Papaveroideae</taxon>
        <taxon>Macleaya</taxon>
    </lineage>
</organism>
<dbReference type="Proteomes" id="UP000195402">
    <property type="component" value="Unassembled WGS sequence"/>
</dbReference>
<evidence type="ECO:0000256" key="2">
    <source>
        <dbReference type="ARBA" id="ARBA00023242"/>
    </source>
</evidence>
<comment type="caution">
    <text evidence="6">The sequence shown here is derived from an EMBL/GenBank/DDBJ whole genome shotgun (WGS) entry which is preliminary data.</text>
</comment>
<keyword evidence="3" id="KW-0131">Cell cycle</keyword>
<evidence type="ECO:0000259" key="5">
    <source>
        <dbReference type="Pfam" id="PF04821"/>
    </source>
</evidence>
<dbReference type="InParanoid" id="A0A200R1E1"/>
<dbReference type="InterPro" id="IPR044998">
    <property type="entry name" value="Timeless"/>
</dbReference>
<protein>
    <submittedName>
        <fullName evidence="6">Timeless protein</fullName>
    </submittedName>
</protein>
<keyword evidence="2" id="KW-0539">Nucleus</keyword>
<dbReference type="AlphaFoldDB" id="A0A200R1E1"/>
<feature type="region of interest" description="Disordered" evidence="4">
    <location>
        <begin position="646"/>
        <end position="671"/>
    </location>
</feature>
<proteinExistence type="predicted"/>
<dbReference type="GO" id="GO:0000076">
    <property type="term" value="P:DNA replication checkpoint signaling"/>
    <property type="evidence" value="ECO:0007669"/>
    <property type="project" value="TreeGrafter"/>
</dbReference>
<keyword evidence="7" id="KW-1185">Reference proteome</keyword>
<dbReference type="EMBL" id="MVGT01000490">
    <property type="protein sequence ID" value="OVA16539.1"/>
    <property type="molecule type" value="Genomic_DNA"/>
</dbReference>
<dbReference type="PANTHER" id="PTHR22940:SF4">
    <property type="entry name" value="PROTEIN TIMELESS HOMOLOG"/>
    <property type="match status" value="1"/>
</dbReference>
<evidence type="ECO:0000256" key="4">
    <source>
        <dbReference type="SAM" id="MobiDB-lite"/>
    </source>
</evidence>
<comment type="subcellular location">
    <subcellularLocation>
        <location evidence="1">Nucleus</location>
    </subcellularLocation>
</comment>
<feature type="region of interest" description="Disordered" evidence="4">
    <location>
        <begin position="575"/>
        <end position="621"/>
    </location>
</feature>
<dbReference type="PANTHER" id="PTHR22940">
    <property type="entry name" value="TIMEOUT/TIMELESS-2"/>
    <property type="match status" value="1"/>
</dbReference>
<dbReference type="FunCoup" id="A0A200R1E1">
    <property type="interactions" value="1773"/>
</dbReference>
<evidence type="ECO:0000256" key="3">
    <source>
        <dbReference type="ARBA" id="ARBA00023306"/>
    </source>
</evidence>
<feature type="compositionally biased region" description="Acidic residues" evidence="4">
    <location>
        <begin position="655"/>
        <end position="668"/>
    </location>
</feature>
<accession>A0A200R1E1</accession>
<evidence type="ECO:0000313" key="6">
    <source>
        <dbReference type="EMBL" id="OVA16539.1"/>
    </source>
</evidence>
<feature type="region of interest" description="Disordered" evidence="4">
    <location>
        <begin position="814"/>
        <end position="834"/>
    </location>
</feature>
<name>A0A200R1E1_MACCD</name>
<dbReference type="STRING" id="56857.A0A200R1E1"/>
<evidence type="ECO:0000313" key="7">
    <source>
        <dbReference type="Proteomes" id="UP000195402"/>
    </source>
</evidence>
<reference evidence="6 7" key="1">
    <citation type="journal article" date="2017" name="Mol. Plant">
        <title>The Genome of Medicinal Plant Macleaya cordata Provides New Insights into Benzylisoquinoline Alkaloids Metabolism.</title>
        <authorList>
            <person name="Liu X."/>
            <person name="Liu Y."/>
            <person name="Huang P."/>
            <person name="Ma Y."/>
            <person name="Qing Z."/>
            <person name="Tang Q."/>
            <person name="Cao H."/>
            <person name="Cheng P."/>
            <person name="Zheng Y."/>
            <person name="Yuan Z."/>
            <person name="Zhou Y."/>
            <person name="Liu J."/>
            <person name="Tang Z."/>
            <person name="Zhuo Y."/>
            <person name="Zhang Y."/>
            <person name="Yu L."/>
            <person name="Huang J."/>
            <person name="Yang P."/>
            <person name="Peng Q."/>
            <person name="Zhang J."/>
            <person name="Jiang W."/>
            <person name="Zhang Z."/>
            <person name="Lin K."/>
            <person name="Ro D.K."/>
            <person name="Chen X."/>
            <person name="Xiong X."/>
            <person name="Shang Y."/>
            <person name="Huang S."/>
            <person name="Zeng J."/>
        </authorList>
    </citation>
    <scope>NUCLEOTIDE SEQUENCE [LARGE SCALE GENOMIC DNA]</scope>
    <source>
        <strain evidence="7">cv. BLH2017</strain>
        <tissue evidence="6">Root</tissue>
    </source>
</reference>
<gene>
    <name evidence="6" type="ORF">BVC80_7877g5</name>
</gene>
<dbReference type="GO" id="GO:0031298">
    <property type="term" value="C:replication fork protection complex"/>
    <property type="evidence" value="ECO:0007669"/>
    <property type="project" value="TreeGrafter"/>
</dbReference>
<dbReference type="OMA" id="LTRNVAM"/>
<dbReference type="InterPro" id="IPR006906">
    <property type="entry name" value="Timeless_N"/>
</dbReference>
<sequence>MDLEGLSTICAGLGILEEDDNGNRTVYTKTEFCLENLKDLQRFLRRYDPQTRDVFKQVCKWNIVLKDLVPIIEHCQDDRDLVISAVKILVFLTMPIEPGSSNIPEQIEYLWGLKASITRNDTVAVIVSLLEGPLENLEREAFTEDDWKLVQLVLTLFRNILAVQDISLQQKASGTATQFLSLRDKFIELLFHENVTDLILVLTQHVGGSRGYLRQDNLLLLEIFHYIFMGQEPALITKASQKGSEVDEDVKASLNSLMSIMEEEKDKRRRTRLRNLDRHTQFSGTFTRLAMDGSKTLFKGNPGTASHDSLLKSHKVQRGPQKRIAWDSGTLSSSKENILEVLRDFINQFLSAGYNVLMQSIREDIEKEHHAIQNSDVVVFFQVAQFVTAFQHHTFLISKPKTVIDTSETVINKFADSTFQGDICGPIAATLNEAMFLLVIYKWRSAFEGLKETNDYKFLSVAGSLMKNMIRMLDLVLKLFPEDSKEPQTARILLYKIFYDQTDQGMTQFLVNLIKSFDTHKQPKSDLADLIEMIHVVVRLMENLQARGTLRVSRKSRRGKKKKIQGDKKVTVDEQLGGDQVNIDGDVGKSTCKPSVDSNGLLEEPLANPSSDGKEESTLVPDQVEELEVPLTDSGNTVDDSALKENKQFDHNPDDLECEMGDSSEDDPSAATDEVDFKISSLVATFANNSIIENLCWLLRFYKSNSTSTNHYILSMLRRICDDLELSPMLYQLSLLTTFYDILDEQKSSTRKEYANIVSFLTNLLRKMLRKMKSQPLLFVEVLFWKTRKECHYINSESLLNELGNLRKETKKWGTVSPGNEGEVGPSQGQGGIGRRSIADALGDDEFDVVISQEGSYQNEGHSVDKSLRVPKRKKRLVFDPEMETNIKNLYEKHKDERHCTRLIAEALDPDGKVSPVQVSNKLKQLGLKVASKKRMLRVDSFPKGDDGQIRASESDSALHSLADLEESSLLKRSFRSRKRIRAFSKEQELMVKDLYEQFKHHKRCSHMIATALDADNTFTAAQISRKIKQLGLIKEKRPSAAKLHLRDEDADDIIVDEGAEESDEETLLALKRRYGACSRDENIL</sequence>
<dbReference type="GO" id="GO:0043111">
    <property type="term" value="P:replication fork arrest"/>
    <property type="evidence" value="ECO:0007669"/>
    <property type="project" value="TreeGrafter"/>
</dbReference>
<dbReference type="GO" id="GO:0003677">
    <property type="term" value="F:DNA binding"/>
    <property type="evidence" value="ECO:0007669"/>
    <property type="project" value="TreeGrafter"/>
</dbReference>